<reference evidence="2 3" key="1">
    <citation type="submission" date="2017-04" db="EMBL/GenBank/DDBJ databases">
        <title>Kefir bacterial isolates.</title>
        <authorList>
            <person name="Kim Y."/>
            <person name="Blasche S."/>
            <person name="Patil K.R."/>
        </authorList>
    </citation>
    <scope>NUCLEOTIDE SEQUENCE [LARGE SCALE GENOMIC DNA]</scope>
    <source>
        <strain evidence="2 3">KR</strain>
    </source>
</reference>
<gene>
    <name evidence="2" type="ORF">B8X00_14115</name>
</gene>
<dbReference type="GO" id="GO:0004150">
    <property type="term" value="F:dihydroneopterin aldolase activity"/>
    <property type="evidence" value="ECO:0007669"/>
    <property type="project" value="InterPro"/>
</dbReference>
<evidence type="ECO:0000313" key="3">
    <source>
        <dbReference type="Proteomes" id="UP000216151"/>
    </source>
</evidence>
<protein>
    <recommendedName>
        <fullName evidence="1">Dihydroneopterin aldolase/epimerase domain-containing protein</fullName>
    </recommendedName>
</protein>
<dbReference type="SUPFAM" id="SSF55620">
    <property type="entry name" value="Tetrahydrobiopterin biosynthesis enzymes-like"/>
    <property type="match status" value="1"/>
</dbReference>
<name>A0A269XMP1_9PROT</name>
<dbReference type="EMBL" id="NCXK01000088">
    <property type="protein sequence ID" value="PAK74643.1"/>
    <property type="molecule type" value="Genomic_DNA"/>
</dbReference>
<dbReference type="Proteomes" id="UP000216151">
    <property type="component" value="Unassembled WGS sequence"/>
</dbReference>
<feature type="domain" description="Dihydroneopterin aldolase/epimerase" evidence="1">
    <location>
        <begin position="27"/>
        <end position="138"/>
    </location>
</feature>
<dbReference type="Gene3D" id="3.30.1130.10">
    <property type="match status" value="1"/>
</dbReference>
<accession>A0A269XMP1</accession>
<dbReference type="OrthoDB" id="5297888at2"/>
<dbReference type="AlphaFoldDB" id="A0A269XMP1"/>
<organism evidence="2 3">
    <name type="scientific">Acetobacter fabarum</name>
    <dbReference type="NCBI Taxonomy" id="483199"/>
    <lineage>
        <taxon>Bacteria</taxon>
        <taxon>Pseudomonadati</taxon>
        <taxon>Pseudomonadota</taxon>
        <taxon>Alphaproteobacteria</taxon>
        <taxon>Acetobacterales</taxon>
        <taxon>Acetobacteraceae</taxon>
        <taxon>Acetobacter</taxon>
    </lineage>
</organism>
<proteinExistence type="predicted"/>
<sequence>MFGEMIRDNMPSPNAASPLGTRPYLKSVLRNVIVNAQVGLHPWELYPERPTRLCVNVEMFAWLHGAKAHDKDLYIDYDPVRNAIITWPERPHTPLLETLARELVEVCFANPLVDAIRISITKLDIFNEADGAGIEICGERSELLPAGNVNRKNYDQSRSE</sequence>
<dbReference type="Pfam" id="PF02152">
    <property type="entry name" value="FolB"/>
    <property type="match status" value="1"/>
</dbReference>
<dbReference type="InterPro" id="IPR043133">
    <property type="entry name" value="GTP-CH-I_C/QueF"/>
</dbReference>
<dbReference type="GO" id="GO:0006760">
    <property type="term" value="P:folic acid-containing compound metabolic process"/>
    <property type="evidence" value="ECO:0007669"/>
    <property type="project" value="InterPro"/>
</dbReference>
<keyword evidence="3" id="KW-1185">Reference proteome</keyword>
<evidence type="ECO:0000259" key="1">
    <source>
        <dbReference type="SMART" id="SM00905"/>
    </source>
</evidence>
<comment type="caution">
    <text evidence="2">The sequence shown here is derived from an EMBL/GenBank/DDBJ whole genome shotgun (WGS) entry which is preliminary data.</text>
</comment>
<evidence type="ECO:0000313" key="2">
    <source>
        <dbReference type="EMBL" id="PAK74643.1"/>
    </source>
</evidence>
<dbReference type="InterPro" id="IPR006157">
    <property type="entry name" value="FolB_dom"/>
</dbReference>
<dbReference type="SMART" id="SM00905">
    <property type="entry name" value="FolB"/>
    <property type="match status" value="1"/>
</dbReference>